<accession>K0RZZ2</accession>
<reference evidence="2 3" key="1">
    <citation type="journal article" date="2012" name="Genome Biol.">
        <title>Genome and low-iron response of an oceanic diatom adapted to chronic iron limitation.</title>
        <authorList>
            <person name="Lommer M."/>
            <person name="Specht M."/>
            <person name="Roy A.S."/>
            <person name="Kraemer L."/>
            <person name="Andreson R."/>
            <person name="Gutowska M.A."/>
            <person name="Wolf J."/>
            <person name="Bergner S.V."/>
            <person name="Schilhabel M.B."/>
            <person name="Klostermeier U.C."/>
            <person name="Beiko R.G."/>
            <person name="Rosenstiel P."/>
            <person name="Hippler M."/>
            <person name="Laroche J."/>
        </authorList>
    </citation>
    <scope>NUCLEOTIDE SEQUENCE [LARGE SCALE GENOMIC DNA]</scope>
    <source>
        <strain evidence="2 3">CCMP1005</strain>
    </source>
</reference>
<keyword evidence="3" id="KW-1185">Reference proteome</keyword>
<dbReference type="AlphaFoldDB" id="K0RZZ2"/>
<dbReference type="EMBL" id="AGNL01022922">
    <property type="protein sequence ID" value="EJK59423.1"/>
    <property type="molecule type" value="Genomic_DNA"/>
</dbReference>
<protein>
    <submittedName>
        <fullName evidence="2">Uncharacterized protein</fullName>
    </submittedName>
</protein>
<proteinExistence type="predicted"/>
<sequence length="49" mass="5072">MGRVHAPGDGNNWPTPAEASLGPFVRDDAASVPMPDEATRPSAMPSRPG</sequence>
<dbReference type="Proteomes" id="UP000266841">
    <property type="component" value="Unassembled WGS sequence"/>
</dbReference>
<gene>
    <name evidence="2" type="ORF">THAOC_20358</name>
</gene>
<evidence type="ECO:0000313" key="2">
    <source>
        <dbReference type="EMBL" id="EJK59423.1"/>
    </source>
</evidence>
<evidence type="ECO:0000256" key="1">
    <source>
        <dbReference type="SAM" id="MobiDB-lite"/>
    </source>
</evidence>
<organism evidence="2 3">
    <name type="scientific">Thalassiosira oceanica</name>
    <name type="common">Marine diatom</name>
    <dbReference type="NCBI Taxonomy" id="159749"/>
    <lineage>
        <taxon>Eukaryota</taxon>
        <taxon>Sar</taxon>
        <taxon>Stramenopiles</taxon>
        <taxon>Ochrophyta</taxon>
        <taxon>Bacillariophyta</taxon>
        <taxon>Coscinodiscophyceae</taxon>
        <taxon>Thalassiosirophycidae</taxon>
        <taxon>Thalassiosirales</taxon>
        <taxon>Thalassiosiraceae</taxon>
        <taxon>Thalassiosira</taxon>
    </lineage>
</organism>
<feature type="non-terminal residue" evidence="2">
    <location>
        <position position="49"/>
    </location>
</feature>
<comment type="caution">
    <text evidence="2">The sequence shown here is derived from an EMBL/GenBank/DDBJ whole genome shotgun (WGS) entry which is preliminary data.</text>
</comment>
<name>K0RZZ2_THAOC</name>
<evidence type="ECO:0000313" key="3">
    <source>
        <dbReference type="Proteomes" id="UP000266841"/>
    </source>
</evidence>
<feature type="region of interest" description="Disordered" evidence="1">
    <location>
        <begin position="1"/>
        <end position="49"/>
    </location>
</feature>